<evidence type="ECO:0000313" key="2">
    <source>
        <dbReference type="Proteomes" id="UP001606302"/>
    </source>
</evidence>
<protein>
    <recommendedName>
        <fullName evidence="3">DUF3375 domain-containing protein</fullName>
    </recommendedName>
</protein>
<dbReference type="RefSeq" id="WP_394513086.1">
    <property type="nucleotide sequence ID" value="NZ_JBIGHX010000008.1"/>
</dbReference>
<proteinExistence type="predicted"/>
<dbReference type="Proteomes" id="UP001606302">
    <property type="component" value="Unassembled WGS sequence"/>
</dbReference>
<gene>
    <name evidence="1" type="ORF">ACG04Q_20055</name>
</gene>
<keyword evidence="2" id="KW-1185">Reference proteome</keyword>
<comment type="caution">
    <text evidence="1">The sequence shown here is derived from an EMBL/GenBank/DDBJ whole genome shotgun (WGS) entry which is preliminary data.</text>
</comment>
<sequence length="436" mass="47884">MSQPVQLPTSPPDSDDALRVEDYFRDGSVPEEALLWWQLERQEALLAAQRALFGGPAPLVRLRVWVFFELMALRESRLTREALNQAFHVLRDEALDNVLKRLREADLLAWDATAQTYAVTPLAQQLVGILQPLTQEQSPDGDLASLLAGVAGAHQLGTLQPAQLQHLLAQLSRLYDEFADAIASGSEFALRRARTRFEKALTLVDRAGEALGAIIAQAESAGEARLERLARELGLAQARLLAMASQFNRALQQADRQRVTLGSTGITTTDVRRWLQSQGDLAALLNGAWERPVHPVLVAQRDLVDTAEAEFERDRPKPAEAAALPQGQAAPTGELAVMQLPPDMDQMQALLKAWSAEPIERDLTPAILGGSYARAAYRAQLLPLLGDAQARHLKGATGDMARQPWSVRWSAEQGPVDDEFVKWMSRGVLTPESSSQ</sequence>
<reference evidence="1 2" key="1">
    <citation type="submission" date="2024-08" db="EMBL/GenBank/DDBJ databases">
        <authorList>
            <person name="Lu H."/>
        </authorList>
    </citation>
    <scope>NUCLEOTIDE SEQUENCE [LARGE SCALE GENOMIC DNA]</scope>
    <source>
        <strain evidence="1 2">DXS20W</strain>
    </source>
</reference>
<evidence type="ECO:0008006" key="3">
    <source>
        <dbReference type="Google" id="ProtNLM"/>
    </source>
</evidence>
<organism evidence="1 2">
    <name type="scientific">Pelomonas lactea</name>
    <dbReference type="NCBI Taxonomy" id="3299030"/>
    <lineage>
        <taxon>Bacteria</taxon>
        <taxon>Pseudomonadati</taxon>
        <taxon>Pseudomonadota</taxon>
        <taxon>Betaproteobacteria</taxon>
        <taxon>Burkholderiales</taxon>
        <taxon>Sphaerotilaceae</taxon>
        <taxon>Roseateles</taxon>
    </lineage>
</organism>
<evidence type="ECO:0000313" key="1">
    <source>
        <dbReference type="EMBL" id="MFG6463880.1"/>
    </source>
</evidence>
<dbReference type="EMBL" id="JBIGHX010000008">
    <property type="protein sequence ID" value="MFG6463880.1"/>
    <property type="molecule type" value="Genomic_DNA"/>
</dbReference>
<name>A0ABW7GPM0_9BURK</name>
<accession>A0ABW7GPM0</accession>